<name>A0ABD0PDC8_CIRMR</name>
<reference evidence="1 2" key="1">
    <citation type="submission" date="2024-05" db="EMBL/GenBank/DDBJ databases">
        <title>Genome sequencing and assembly of Indian major carp, Cirrhinus mrigala (Hamilton, 1822).</title>
        <authorList>
            <person name="Mohindra V."/>
            <person name="Chowdhury L.M."/>
            <person name="Lal K."/>
            <person name="Jena J.K."/>
        </authorList>
    </citation>
    <scope>NUCLEOTIDE SEQUENCE [LARGE SCALE GENOMIC DNA]</scope>
    <source>
        <strain evidence="1">CM1030</strain>
        <tissue evidence="1">Blood</tissue>
    </source>
</reference>
<dbReference type="Proteomes" id="UP001529510">
    <property type="component" value="Unassembled WGS sequence"/>
</dbReference>
<dbReference type="EMBL" id="JAMKFB020000016">
    <property type="protein sequence ID" value="KAL0171336.1"/>
    <property type="molecule type" value="Genomic_DNA"/>
</dbReference>
<feature type="non-terminal residue" evidence="1">
    <location>
        <position position="1"/>
    </location>
</feature>
<keyword evidence="2" id="KW-1185">Reference proteome</keyword>
<sequence>SQPVDVRLCKGTTPSTTQLCHIPCPVECEVSPWGAWGPCTFENCDERVVKK</sequence>
<dbReference type="AlphaFoldDB" id="A0ABD0PDC8"/>
<proteinExistence type="predicted"/>
<accession>A0ABD0PDC8</accession>
<evidence type="ECO:0000313" key="2">
    <source>
        <dbReference type="Proteomes" id="UP001529510"/>
    </source>
</evidence>
<evidence type="ECO:0000313" key="1">
    <source>
        <dbReference type="EMBL" id="KAL0171336.1"/>
    </source>
</evidence>
<gene>
    <name evidence="1" type="ORF">M9458_031647</name>
</gene>
<protein>
    <submittedName>
        <fullName evidence="1">Uncharacterized protein</fullName>
    </submittedName>
</protein>
<feature type="non-terminal residue" evidence="1">
    <location>
        <position position="51"/>
    </location>
</feature>
<comment type="caution">
    <text evidence="1">The sequence shown here is derived from an EMBL/GenBank/DDBJ whole genome shotgun (WGS) entry which is preliminary data.</text>
</comment>
<organism evidence="1 2">
    <name type="scientific">Cirrhinus mrigala</name>
    <name type="common">Mrigala</name>
    <dbReference type="NCBI Taxonomy" id="683832"/>
    <lineage>
        <taxon>Eukaryota</taxon>
        <taxon>Metazoa</taxon>
        <taxon>Chordata</taxon>
        <taxon>Craniata</taxon>
        <taxon>Vertebrata</taxon>
        <taxon>Euteleostomi</taxon>
        <taxon>Actinopterygii</taxon>
        <taxon>Neopterygii</taxon>
        <taxon>Teleostei</taxon>
        <taxon>Ostariophysi</taxon>
        <taxon>Cypriniformes</taxon>
        <taxon>Cyprinidae</taxon>
        <taxon>Labeoninae</taxon>
        <taxon>Labeonini</taxon>
        <taxon>Cirrhinus</taxon>
    </lineage>
</organism>